<dbReference type="CDD" id="cd00293">
    <property type="entry name" value="USP-like"/>
    <property type="match status" value="1"/>
</dbReference>
<dbReference type="PANTHER" id="PTHR46553:SF3">
    <property type="entry name" value="ADENINE NUCLEOTIDE ALPHA HYDROLASES-LIKE SUPERFAMILY PROTEIN"/>
    <property type="match status" value="1"/>
</dbReference>
<organism evidence="3 4">
    <name type="scientific">Streptomyces orinoci</name>
    <name type="common">Streptoverticillium orinoci</name>
    <dbReference type="NCBI Taxonomy" id="67339"/>
    <lineage>
        <taxon>Bacteria</taxon>
        <taxon>Bacillati</taxon>
        <taxon>Actinomycetota</taxon>
        <taxon>Actinomycetes</taxon>
        <taxon>Kitasatosporales</taxon>
        <taxon>Streptomycetaceae</taxon>
        <taxon>Streptomyces</taxon>
    </lineage>
</organism>
<keyword evidence="4" id="KW-1185">Reference proteome</keyword>
<sequence>MVRPVSVGIDGSAESLAAAAWAGQEAARRGLPLHLVYALEWRTSNLQFSPGASAQREWVESRIEVAQEELSETHPELEVGVRRPAGPPAKALIDIAGESEELVLGSRGLGVLEGFLLGTVSLTVIAHASRPVVAVREAGTGDGPVVVGLGHEGPYGPLLDFAFQAAAGRGTGVQAVGAEPTAPAAKEREPLARTLGPWRERWPQVEVEERLPTGPAVRQLVAEATDAALLVVGRRVRRPALGVRLGPVAHGVLHHAPCPVAVVPHG</sequence>
<comment type="similarity">
    <text evidence="1">Belongs to the universal stress protein A family.</text>
</comment>
<dbReference type="Proteomes" id="UP001552594">
    <property type="component" value="Unassembled WGS sequence"/>
</dbReference>
<evidence type="ECO:0000313" key="4">
    <source>
        <dbReference type="Proteomes" id="UP001552594"/>
    </source>
</evidence>
<name>A0ABV3K0H5_STRON</name>
<dbReference type="EMBL" id="JBFAUK010000012">
    <property type="protein sequence ID" value="MEV5508212.1"/>
    <property type="molecule type" value="Genomic_DNA"/>
</dbReference>
<feature type="domain" description="UspA" evidence="2">
    <location>
        <begin position="1"/>
        <end position="136"/>
    </location>
</feature>
<protein>
    <submittedName>
        <fullName evidence="3">Universal stress protein</fullName>
    </submittedName>
</protein>
<dbReference type="PANTHER" id="PTHR46553">
    <property type="entry name" value="ADENINE NUCLEOTIDE ALPHA HYDROLASES-LIKE SUPERFAMILY PROTEIN"/>
    <property type="match status" value="1"/>
</dbReference>
<dbReference type="SUPFAM" id="SSF52402">
    <property type="entry name" value="Adenine nucleotide alpha hydrolases-like"/>
    <property type="match status" value="2"/>
</dbReference>
<reference evidence="3 4" key="1">
    <citation type="submission" date="2024-06" db="EMBL/GenBank/DDBJ databases">
        <title>The Natural Products Discovery Center: Release of the First 8490 Sequenced Strains for Exploring Actinobacteria Biosynthetic Diversity.</title>
        <authorList>
            <person name="Kalkreuter E."/>
            <person name="Kautsar S.A."/>
            <person name="Yang D."/>
            <person name="Bader C.D."/>
            <person name="Teijaro C.N."/>
            <person name="Fluegel L."/>
            <person name="Davis C.M."/>
            <person name="Simpson J.R."/>
            <person name="Lauterbach L."/>
            <person name="Steele A.D."/>
            <person name="Gui C."/>
            <person name="Meng S."/>
            <person name="Li G."/>
            <person name="Viehrig K."/>
            <person name="Ye F."/>
            <person name="Su P."/>
            <person name="Kiefer A.F."/>
            <person name="Nichols A."/>
            <person name="Cepeda A.J."/>
            <person name="Yan W."/>
            <person name="Fan B."/>
            <person name="Jiang Y."/>
            <person name="Adhikari A."/>
            <person name="Zheng C.-J."/>
            <person name="Schuster L."/>
            <person name="Cowan T.M."/>
            <person name="Smanski M.J."/>
            <person name="Chevrette M.G."/>
            <person name="De Carvalho L.P.S."/>
            <person name="Shen B."/>
        </authorList>
    </citation>
    <scope>NUCLEOTIDE SEQUENCE [LARGE SCALE GENOMIC DNA]</scope>
    <source>
        <strain evidence="3 4">NPDC052347</strain>
    </source>
</reference>
<dbReference type="Pfam" id="PF00582">
    <property type="entry name" value="Usp"/>
    <property type="match status" value="2"/>
</dbReference>
<dbReference type="Gene3D" id="3.40.50.620">
    <property type="entry name" value="HUPs"/>
    <property type="match status" value="2"/>
</dbReference>
<dbReference type="RefSeq" id="WP_109280248.1">
    <property type="nucleotide sequence ID" value="NZ_JBFAUK010000012.1"/>
</dbReference>
<dbReference type="InterPro" id="IPR006015">
    <property type="entry name" value="Universal_stress_UspA"/>
</dbReference>
<dbReference type="PRINTS" id="PR01438">
    <property type="entry name" value="UNVRSLSTRESS"/>
</dbReference>
<evidence type="ECO:0000313" key="3">
    <source>
        <dbReference type="EMBL" id="MEV5508212.1"/>
    </source>
</evidence>
<comment type="caution">
    <text evidence="3">The sequence shown here is derived from an EMBL/GenBank/DDBJ whole genome shotgun (WGS) entry which is preliminary data.</text>
</comment>
<dbReference type="InterPro" id="IPR014729">
    <property type="entry name" value="Rossmann-like_a/b/a_fold"/>
</dbReference>
<evidence type="ECO:0000259" key="2">
    <source>
        <dbReference type="Pfam" id="PF00582"/>
    </source>
</evidence>
<proteinExistence type="inferred from homology"/>
<feature type="domain" description="UspA" evidence="2">
    <location>
        <begin position="178"/>
        <end position="264"/>
    </location>
</feature>
<evidence type="ECO:0000256" key="1">
    <source>
        <dbReference type="ARBA" id="ARBA00008791"/>
    </source>
</evidence>
<dbReference type="InterPro" id="IPR006016">
    <property type="entry name" value="UspA"/>
</dbReference>
<gene>
    <name evidence="3" type="ORF">AB0L16_17280</name>
</gene>
<accession>A0ABV3K0H5</accession>